<dbReference type="GO" id="GO:0016740">
    <property type="term" value="F:transferase activity"/>
    <property type="evidence" value="ECO:0007669"/>
    <property type="project" value="UniProtKB-KW"/>
</dbReference>
<dbReference type="Gene3D" id="3.30.559.10">
    <property type="entry name" value="Chloramphenicol acetyltransferase-like domain"/>
    <property type="match status" value="2"/>
</dbReference>
<evidence type="ECO:0008006" key="4">
    <source>
        <dbReference type="Google" id="ProtNLM"/>
    </source>
</evidence>
<dbReference type="Proteomes" id="UP000198521">
    <property type="component" value="Unassembled WGS sequence"/>
</dbReference>
<dbReference type="EMBL" id="FOAB01000004">
    <property type="protein sequence ID" value="SEL51105.1"/>
    <property type="molecule type" value="Genomic_DNA"/>
</dbReference>
<dbReference type="InterPro" id="IPR023213">
    <property type="entry name" value="CAT-like_dom_sf"/>
</dbReference>
<dbReference type="PANTHER" id="PTHR31896">
    <property type="entry name" value="FAMILY REGULATORY PROTEIN, PUTATIVE (AFU_ORTHOLOGUE AFUA_3G14730)-RELATED"/>
    <property type="match status" value="1"/>
</dbReference>
<evidence type="ECO:0000313" key="2">
    <source>
        <dbReference type="EMBL" id="SEL51105.1"/>
    </source>
</evidence>
<protein>
    <recommendedName>
        <fullName evidence="4">Condensation domain-containing protein</fullName>
    </recommendedName>
</protein>
<evidence type="ECO:0000256" key="1">
    <source>
        <dbReference type="ARBA" id="ARBA00022679"/>
    </source>
</evidence>
<reference evidence="2 3" key="1">
    <citation type="submission" date="2016-10" db="EMBL/GenBank/DDBJ databases">
        <authorList>
            <person name="de Groot N.N."/>
        </authorList>
    </citation>
    <scope>NUCLEOTIDE SEQUENCE [LARGE SCALE GENOMIC DNA]</scope>
    <source>
        <strain evidence="2 3">DSM 25232</strain>
    </source>
</reference>
<keyword evidence="1" id="KW-0808">Transferase</keyword>
<dbReference type="AlphaFoldDB" id="A0A1H7QU01"/>
<proteinExistence type="predicted"/>
<sequence length="482" mass="56399">MMKKVEEAYISRQNNVFMVEKKTCALDTNNSRAHSPFQWVFKIENSKEMRDFLSSLKDSLQFLVDNSKFQFVSSRWEDDTESTSIPGYSISQTNNDGIMYQFFEDKKTYEKPPSELFNDKRRFSKILRKQFPGFIAHNPFSKIKKLNIPIVLVTIHHYVKYGEFSIVFYMDHTVFDTYSANIFFKLLSETCECIQNTEKLKKKYADVNNRLSFSHTLNNKQIFDKINSDKELSEKVNVYNPNLGFYLAKMVVNGLLWGAGIWFREVKFRLNRREIDKIKKSYNNDFRWCSSFEVMLAMVYMSMYQEDKVIGFNLIVDIRSRMKSDEGNVVLEDYYIGNGASGVEIHEVQIYPHDLFKTIESIHSAIRATLKDQKVYDNFYVFEGVRQFKKEIVSPMLAMLLGKCNDNFLTINTWFGFDTENITYGLPQSKALLLGHPFMPIMNYSHFQDTFLTTNEVTFSTNVSKNIKVSIPDQISKAIAEF</sequence>
<name>A0A1H7QU01_AQUAM</name>
<gene>
    <name evidence="2" type="ORF">SAMN04487910_2677</name>
</gene>
<accession>A0A1H7QU01</accession>
<dbReference type="PANTHER" id="PTHR31896:SF64">
    <property type="entry name" value="TRICHOTHECENE 3-O-ACETYLTRANSFERASE"/>
    <property type="match status" value="1"/>
</dbReference>
<organism evidence="2 3">
    <name type="scientific">Aquimarina amphilecti</name>
    <dbReference type="NCBI Taxonomy" id="1038014"/>
    <lineage>
        <taxon>Bacteria</taxon>
        <taxon>Pseudomonadati</taxon>
        <taxon>Bacteroidota</taxon>
        <taxon>Flavobacteriia</taxon>
        <taxon>Flavobacteriales</taxon>
        <taxon>Flavobacteriaceae</taxon>
        <taxon>Aquimarina</taxon>
    </lineage>
</organism>
<evidence type="ECO:0000313" key="3">
    <source>
        <dbReference type="Proteomes" id="UP000198521"/>
    </source>
</evidence>
<keyword evidence="3" id="KW-1185">Reference proteome</keyword>
<dbReference type="InterPro" id="IPR051283">
    <property type="entry name" value="Sec_Metabolite_Acyltrans"/>
</dbReference>